<accession>A0AAE4NIL9</accession>
<sequence length="117" mass="12498">MNANDIAPNLYEEWGLDRRDGAHELLVLLESKDLQFQQQGQEAEEPRRAQLRIAASVLGSARKRAEYDNACAAGLRPTWGDLGQLGAVGQWNPAAAATAAAGSVFPVRSGRGARAPS</sequence>
<evidence type="ECO:0000313" key="1">
    <source>
        <dbReference type="EMBL" id="MDV2418255.1"/>
    </source>
</evidence>
<gene>
    <name evidence="1" type="ORF">RAE03_00460</name>
</gene>
<name>A0AAE4NIL9_9CORY</name>
<dbReference type="RefSeq" id="WP_316992926.1">
    <property type="nucleotide sequence ID" value="NZ_JAVBIB010000001.1"/>
</dbReference>
<dbReference type="Proteomes" id="UP001185706">
    <property type="component" value="Unassembled WGS sequence"/>
</dbReference>
<protein>
    <submittedName>
        <fullName evidence="1">Uncharacterized protein</fullName>
    </submittedName>
</protein>
<organism evidence="1 2">
    <name type="scientific">Corynebacterium tuberculostearicum</name>
    <dbReference type="NCBI Taxonomy" id="38304"/>
    <lineage>
        <taxon>Bacteria</taxon>
        <taxon>Bacillati</taxon>
        <taxon>Actinomycetota</taxon>
        <taxon>Actinomycetes</taxon>
        <taxon>Mycobacteriales</taxon>
        <taxon>Corynebacteriaceae</taxon>
        <taxon>Corynebacterium</taxon>
    </lineage>
</organism>
<reference evidence="1" key="1">
    <citation type="submission" date="2023-08" db="EMBL/GenBank/DDBJ databases">
        <title>Genomic characterization of the C. tuberculostearicum species complex, a ubiquitous member of the human skin microbiome.</title>
        <authorList>
            <person name="Ahmed N."/>
            <person name="Deming C."/>
            <person name="Conlan S."/>
            <person name="Segre J."/>
        </authorList>
    </citation>
    <scope>NUCLEOTIDE SEQUENCE</scope>
    <source>
        <strain evidence="1">CTNIH22</strain>
    </source>
</reference>
<evidence type="ECO:0000313" key="2">
    <source>
        <dbReference type="Proteomes" id="UP001185706"/>
    </source>
</evidence>
<dbReference type="EMBL" id="JAVBIB010000001">
    <property type="protein sequence ID" value="MDV2418255.1"/>
    <property type="molecule type" value="Genomic_DNA"/>
</dbReference>
<dbReference type="AlphaFoldDB" id="A0AAE4NIL9"/>
<comment type="caution">
    <text evidence="1">The sequence shown here is derived from an EMBL/GenBank/DDBJ whole genome shotgun (WGS) entry which is preliminary data.</text>
</comment>
<proteinExistence type="predicted"/>